<dbReference type="Proteomes" id="UP000297839">
    <property type="component" value="Unassembled WGS sequence"/>
</dbReference>
<dbReference type="AlphaFoldDB" id="A0A4Z0CES9"/>
<feature type="transmembrane region" description="Helical" evidence="1">
    <location>
        <begin position="28"/>
        <end position="50"/>
    </location>
</feature>
<evidence type="ECO:0000313" key="2">
    <source>
        <dbReference type="EMBL" id="TFZ09005.1"/>
    </source>
</evidence>
<keyword evidence="1" id="KW-0472">Membrane</keyword>
<gene>
    <name evidence="2" type="ORF">EZ216_02035</name>
</gene>
<keyword evidence="1" id="KW-1133">Transmembrane helix</keyword>
<comment type="caution">
    <text evidence="2">The sequence shown here is derived from an EMBL/GenBank/DDBJ whole genome shotgun (WGS) entry which is preliminary data.</text>
</comment>
<reference evidence="2 3" key="1">
    <citation type="submission" date="2019-03" db="EMBL/GenBank/DDBJ databases">
        <title>Ramlibacter sp. 18x22-1, whole genome shotgun sequence.</title>
        <authorList>
            <person name="Zhang X."/>
            <person name="Feng G."/>
            <person name="Zhu H."/>
        </authorList>
    </citation>
    <scope>NUCLEOTIDE SEQUENCE [LARGE SCALE GENOMIC DNA]</scope>
    <source>
        <strain evidence="2 3">18x22-1</strain>
    </source>
</reference>
<evidence type="ECO:0000256" key="1">
    <source>
        <dbReference type="SAM" id="Phobius"/>
    </source>
</evidence>
<name>A0A4Z0CES9_9BURK</name>
<accession>A0A4Z0CES9</accession>
<dbReference type="InterPro" id="IPR046027">
    <property type="entry name" value="DUF5985"/>
</dbReference>
<dbReference type="OrthoDB" id="9806559at2"/>
<protein>
    <submittedName>
        <fullName evidence="2">Uncharacterized protein</fullName>
    </submittedName>
</protein>
<proteinExistence type="predicted"/>
<evidence type="ECO:0000313" key="3">
    <source>
        <dbReference type="Proteomes" id="UP000297839"/>
    </source>
</evidence>
<feature type="transmembrane region" description="Helical" evidence="1">
    <location>
        <begin position="6"/>
        <end position="21"/>
    </location>
</feature>
<dbReference type="Pfam" id="PF19447">
    <property type="entry name" value="DUF5985"/>
    <property type="match status" value="1"/>
</dbReference>
<keyword evidence="1" id="KW-0812">Transmembrane</keyword>
<feature type="transmembrane region" description="Helical" evidence="1">
    <location>
        <begin position="56"/>
        <end position="74"/>
    </location>
</feature>
<dbReference type="EMBL" id="SMLK01000001">
    <property type="protein sequence ID" value="TFZ09005.1"/>
    <property type="molecule type" value="Genomic_DNA"/>
</dbReference>
<sequence length="81" mass="9144">MLAGATILANAVVGLFFFRYWRNTRDSFFLLFAASFWIEAANRMALALVVGNELEPVFYMVRVIAYGLIVVAIVQKNRKAP</sequence>
<organism evidence="2 3">
    <name type="scientific">Ramlibacter humi</name>
    <dbReference type="NCBI Taxonomy" id="2530451"/>
    <lineage>
        <taxon>Bacteria</taxon>
        <taxon>Pseudomonadati</taxon>
        <taxon>Pseudomonadota</taxon>
        <taxon>Betaproteobacteria</taxon>
        <taxon>Burkholderiales</taxon>
        <taxon>Comamonadaceae</taxon>
        <taxon>Ramlibacter</taxon>
    </lineage>
</organism>
<keyword evidence="3" id="KW-1185">Reference proteome</keyword>